<accession>A0A1D1VYE0</accession>
<evidence type="ECO:0000313" key="12">
    <source>
        <dbReference type="Proteomes" id="UP000186922"/>
    </source>
</evidence>
<dbReference type="InterPro" id="IPR009057">
    <property type="entry name" value="Homeodomain-like_sf"/>
</dbReference>
<feature type="DNA-binding region" description="Homeobox" evidence="8">
    <location>
        <begin position="61"/>
        <end position="123"/>
    </location>
</feature>
<dbReference type="EMBL" id="BDGG01000013">
    <property type="protein sequence ID" value="GAV06415.1"/>
    <property type="molecule type" value="Genomic_DNA"/>
</dbReference>
<keyword evidence="4 8" id="KW-0371">Homeobox</keyword>
<comment type="caution">
    <text evidence="11">The sequence shown here is derived from an EMBL/GenBank/DDBJ whole genome shotgun (WGS) entry which is preliminary data.</text>
</comment>
<keyword evidence="12" id="KW-1185">Reference proteome</keyword>
<evidence type="ECO:0000313" key="11">
    <source>
        <dbReference type="EMBL" id="GAV06415.1"/>
    </source>
</evidence>
<keyword evidence="5" id="KW-0804">Transcription</keyword>
<evidence type="ECO:0000259" key="10">
    <source>
        <dbReference type="PROSITE" id="PS50071"/>
    </source>
</evidence>
<evidence type="ECO:0000256" key="6">
    <source>
        <dbReference type="ARBA" id="ARBA00023242"/>
    </source>
</evidence>
<dbReference type="Proteomes" id="UP000186922">
    <property type="component" value="Unassembled WGS sequence"/>
</dbReference>
<evidence type="ECO:0000256" key="8">
    <source>
        <dbReference type="PROSITE-ProRule" id="PRU00108"/>
    </source>
</evidence>
<organism evidence="11 12">
    <name type="scientific">Ramazzottius varieornatus</name>
    <name type="common">Water bear</name>
    <name type="synonym">Tardigrade</name>
    <dbReference type="NCBI Taxonomy" id="947166"/>
    <lineage>
        <taxon>Eukaryota</taxon>
        <taxon>Metazoa</taxon>
        <taxon>Ecdysozoa</taxon>
        <taxon>Tardigrada</taxon>
        <taxon>Eutardigrada</taxon>
        <taxon>Parachela</taxon>
        <taxon>Hypsibioidea</taxon>
        <taxon>Ramazzottiidae</taxon>
        <taxon>Ramazzottius</taxon>
    </lineage>
</organism>
<dbReference type="InterPro" id="IPR001356">
    <property type="entry name" value="HD"/>
</dbReference>
<comment type="similarity">
    <text evidence="7">Belongs to the TALE/TGIF homeobox family.</text>
</comment>
<gene>
    <name evidence="11" type="primary">RvY_16414-1</name>
    <name evidence="11" type="synonym">RvY_16414.1</name>
    <name evidence="11" type="ORF">RvY_16414</name>
</gene>
<dbReference type="GO" id="GO:0006355">
    <property type="term" value="P:regulation of DNA-templated transcription"/>
    <property type="evidence" value="ECO:0007669"/>
    <property type="project" value="InterPro"/>
</dbReference>
<evidence type="ECO:0000256" key="3">
    <source>
        <dbReference type="ARBA" id="ARBA00023125"/>
    </source>
</evidence>
<feature type="compositionally biased region" description="Acidic residues" evidence="9">
    <location>
        <begin position="31"/>
        <end position="48"/>
    </location>
</feature>
<evidence type="ECO:0000256" key="1">
    <source>
        <dbReference type="ARBA" id="ARBA00004123"/>
    </source>
</evidence>
<name>A0A1D1VYE0_RAMVA</name>
<dbReference type="PANTHER" id="PTHR11850">
    <property type="entry name" value="HOMEOBOX PROTEIN TRANSCRIPTION FACTORS"/>
    <property type="match status" value="1"/>
</dbReference>
<dbReference type="CDD" id="cd00086">
    <property type="entry name" value="homeodomain"/>
    <property type="match status" value="1"/>
</dbReference>
<dbReference type="InterPro" id="IPR008422">
    <property type="entry name" value="KN_HD"/>
</dbReference>
<evidence type="ECO:0000256" key="9">
    <source>
        <dbReference type="SAM" id="MobiDB-lite"/>
    </source>
</evidence>
<dbReference type="Gene3D" id="1.10.10.60">
    <property type="entry name" value="Homeodomain-like"/>
    <property type="match status" value="1"/>
</dbReference>
<dbReference type="FunFam" id="1.10.10.60:FF:000059">
    <property type="entry name" value="TGFB-induced factor homeobox 1"/>
    <property type="match status" value="1"/>
</dbReference>
<dbReference type="Pfam" id="PF05920">
    <property type="entry name" value="Homeobox_KN"/>
    <property type="match status" value="1"/>
</dbReference>
<dbReference type="PROSITE" id="PS50071">
    <property type="entry name" value="HOMEOBOX_2"/>
    <property type="match status" value="1"/>
</dbReference>
<sequence length="237" mass="27190">MAPLHKTAGFRDNHGLSERDRKDSQGISNSESDEDSDIDCVTFDDDPTDGTSSSRYESNKLKKRRGNLPKEAVKVLRLWLFEHRYNAYPSDAEKAELAKRTNLTVLQVCNWFINARRRILPEIITQEGFDPRDFTISRKNGRTRRLLPEIQARIVQENRKQRSLQLYNPYATQPSPSSSLLSPLIRPTPLPAGTPSQLASWCFPWSSMYPPQLNPQWHLSMLAHAHAAQAESTYKFH</sequence>
<dbReference type="SMART" id="SM00389">
    <property type="entry name" value="HOX"/>
    <property type="match status" value="1"/>
</dbReference>
<evidence type="ECO:0000256" key="7">
    <source>
        <dbReference type="ARBA" id="ARBA00038021"/>
    </source>
</evidence>
<evidence type="ECO:0000256" key="2">
    <source>
        <dbReference type="ARBA" id="ARBA00023015"/>
    </source>
</evidence>
<dbReference type="GO" id="GO:0005634">
    <property type="term" value="C:nucleus"/>
    <property type="evidence" value="ECO:0007669"/>
    <property type="project" value="UniProtKB-SubCell"/>
</dbReference>
<keyword evidence="2" id="KW-0805">Transcription regulation</keyword>
<keyword evidence="6 8" id="KW-0539">Nucleus</keyword>
<evidence type="ECO:0000256" key="4">
    <source>
        <dbReference type="ARBA" id="ARBA00023155"/>
    </source>
</evidence>
<dbReference type="GO" id="GO:0000987">
    <property type="term" value="F:cis-regulatory region sequence-specific DNA binding"/>
    <property type="evidence" value="ECO:0007669"/>
    <property type="project" value="UniProtKB-ARBA"/>
</dbReference>
<proteinExistence type="inferred from homology"/>
<dbReference type="OrthoDB" id="10056939at2759"/>
<evidence type="ECO:0000256" key="5">
    <source>
        <dbReference type="ARBA" id="ARBA00023163"/>
    </source>
</evidence>
<protein>
    <recommendedName>
        <fullName evidence="10">Homeobox domain-containing protein</fullName>
    </recommendedName>
</protein>
<feature type="region of interest" description="Disordered" evidence="9">
    <location>
        <begin position="1"/>
        <end position="63"/>
    </location>
</feature>
<keyword evidence="3 8" id="KW-0238">DNA-binding</keyword>
<comment type="subcellular location">
    <subcellularLocation>
        <location evidence="1 8">Nucleus</location>
    </subcellularLocation>
</comment>
<dbReference type="InterPro" id="IPR050224">
    <property type="entry name" value="TALE_homeobox"/>
</dbReference>
<feature type="domain" description="Homeobox" evidence="10">
    <location>
        <begin position="59"/>
        <end position="122"/>
    </location>
</feature>
<feature type="compositionally biased region" description="Basic and acidic residues" evidence="9">
    <location>
        <begin position="9"/>
        <end position="24"/>
    </location>
</feature>
<reference evidence="11 12" key="1">
    <citation type="journal article" date="2016" name="Nat. Commun.">
        <title>Extremotolerant tardigrade genome and improved radiotolerance of human cultured cells by tardigrade-unique protein.</title>
        <authorList>
            <person name="Hashimoto T."/>
            <person name="Horikawa D.D."/>
            <person name="Saito Y."/>
            <person name="Kuwahara H."/>
            <person name="Kozuka-Hata H."/>
            <person name="Shin-I T."/>
            <person name="Minakuchi Y."/>
            <person name="Ohishi K."/>
            <person name="Motoyama A."/>
            <person name="Aizu T."/>
            <person name="Enomoto A."/>
            <person name="Kondo K."/>
            <person name="Tanaka S."/>
            <person name="Hara Y."/>
            <person name="Koshikawa S."/>
            <person name="Sagara H."/>
            <person name="Miura T."/>
            <person name="Yokobori S."/>
            <person name="Miyagawa K."/>
            <person name="Suzuki Y."/>
            <person name="Kubo T."/>
            <person name="Oyama M."/>
            <person name="Kohara Y."/>
            <person name="Fujiyama A."/>
            <person name="Arakawa K."/>
            <person name="Katayama T."/>
            <person name="Toyoda A."/>
            <person name="Kunieda T."/>
        </authorList>
    </citation>
    <scope>NUCLEOTIDE SEQUENCE [LARGE SCALE GENOMIC DNA]</scope>
    <source>
        <strain evidence="11 12">YOKOZUNA-1</strain>
    </source>
</reference>
<dbReference type="SUPFAM" id="SSF46689">
    <property type="entry name" value="Homeodomain-like"/>
    <property type="match status" value="1"/>
</dbReference>
<dbReference type="STRING" id="947166.A0A1D1VYE0"/>
<dbReference type="AlphaFoldDB" id="A0A1D1VYE0"/>